<dbReference type="RefSeq" id="WP_146513286.1">
    <property type="nucleotide sequence ID" value="NZ_SJPI01000001.1"/>
</dbReference>
<comment type="caution">
    <text evidence="6">The sequence shown here is derived from an EMBL/GenBank/DDBJ whole genome shotgun (WGS) entry which is preliminary data.</text>
</comment>
<keyword evidence="6" id="KW-0282">Flagellum</keyword>
<sequence length="542" mass="58962">MSFFKESSDQAREAFVSMPMQSRVIVVMLGLAITIGLAFLVRGDNSSGKEFLFGGQSFGSQELAAVERAFSRAGLGDWKREGSRIQIPSQNRSDYLAALEDSSSLPMSMRSRVQDAIDATTVFDSSDLREAREMVAKEQELAATIMAFPEIMLAKVEHDRGERIGLGRATPQVCSVFVVPEGSSALPRGRILAIKDLIQASYAGLGTDDIQVIDANSPTASSLSDDEDPMLRKQKEAEMWIDQKVKKLLLGYPATIAVTAEIDPQMDVEKTTLKYDAEPTNLFSKNRKIESTTNQPQNRGVPGAVPNAIGNRPQSIEETVETSRVKEDDRESRGVAGQEYENSRLASLQVKRVTVSIGLPPSFYRQQYITQELQLDNSIKPEDIKIDETKLTRLKSDIEKRIQAIVTPLLPGVAAGDDAFPLVTVKETVDLPTVAAAPPQTAKIALNWLAQSWQTIALVFLGLAALLVARSAAKGSGSTPPEFNEGFGLELPQPPAEPEEEVEEGDSMTITGGTLKEELLGLVEDNPEVAANVIRSWIGEAA</sequence>
<evidence type="ECO:0000256" key="4">
    <source>
        <dbReference type="SAM" id="Phobius"/>
    </source>
</evidence>
<evidence type="ECO:0000256" key="2">
    <source>
        <dbReference type="ARBA" id="ARBA00023136"/>
    </source>
</evidence>
<dbReference type="OrthoDB" id="268872at2"/>
<keyword evidence="2 4" id="KW-0472">Membrane</keyword>
<reference evidence="6 7" key="1">
    <citation type="submission" date="2019-02" db="EMBL/GenBank/DDBJ databases">
        <title>Deep-cultivation of Planctomycetes and their phenomic and genomic characterization uncovers novel biology.</title>
        <authorList>
            <person name="Wiegand S."/>
            <person name="Jogler M."/>
            <person name="Boedeker C."/>
            <person name="Pinto D."/>
            <person name="Vollmers J."/>
            <person name="Rivas-Marin E."/>
            <person name="Kohn T."/>
            <person name="Peeters S.H."/>
            <person name="Heuer A."/>
            <person name="Rast P."/>
            <person name="Oberbeckmann S."/>
            <person name="Bunk B."/>
            <person name="Jeske O."/>
            <person name="Meyerdierks A."/>
            <person name="Storesund J.E."/>
            <person name="Kallscheuer N."/>
            <person name="Luecker S."/>
            <person name="Lage O.M."/>
            <person name="Pohl T."/>
            <person name="Merkel B.J."/>
            <person name="Hornburger P."/>
            <person name="Mueller R.-W."/>
            <person name="Bruemmer F."/>
            <person name="Labrenz M."/>
            <person name="Spormann A.M."/>
            <person name="Op Den Camp H."/>
            <person name="Overmann J."/>
            <person name="Amann R."/>
            <person name="Jetten M.S.M."/>
            <person name="Mascher T."/>
            <person name="Medema M.H."/>
            <person name="Devos D.P."/>
            <person name="Kaster A.-K."/>
            <person name="Ovreas L."/>
            <person name="Rohde M."/>
            <person name="Galperin M.Y."/>
            <person name="Jogler C."/>
        </authorList>
    </citation>
    <scope>NUCLEOTIDE SEQUENCE [LARGE SCALE GENOMIC DNA]</scope>
    <source>
        <strain evidence="6 7">Pla22</strain>
    </source>
</reference>
<feature type="transmembrane region" description="Helical" evidence="4">
    <location>
        <begin position="21"/>
        <end position="41"/>
    </location>
</feature>
<evidence type="ECO:0000259" key="5">
    <source>
        <dbReference type="Pfam" id="PF01514"/>
    </source>
</evidence>
<keyword evidence="7" id="KW-1185">Reference proteome</keyword>
<keyword evidence="6" id="KW-0966">Cell projection</keyword>
<dbReference type="AlphaFoldDB" id="A0A5C5WQD4"/>
<accession>A0A5C5WQD4</accession>
<keyword evidence="4" id="KW-1133">Transmembrane helix</keyword>
<dbReference type="InterPro" id="IPR045851">
    <property type="entry name" value="AMP-bd_C_sf"/>
</dbReference>
<feature type="region of interest" description="Disordered" evidence="3">
    <location>
        <begin position="289"/>
        <end position="338"/>
    </location>
</feature>
<dbReference type="Pfam" id="PF01514">
    <property type="entry name" value="YscJ_FliF"/>
    <property type="match status" value="1"/>
</dbReference>
<evidence type="ECO:0000256" key="1">
    <source>
        <dbReference type="ARBA" id="ARBA00004370"/>
    </source>
</evidence>
<protein>
    <submittedName>
        <fullName evidence="6">Flagellar MS-ring protein</fullName>
    </submittedName>
</protein>
<dbReference type="PANTHER" id="PTHR30046">
    <property type="entry name" value="FLAGELLAR M-RING PROTEIN"/>
    <property type="match status" value="1"/>
</dbReference>
<evidence type="ECO:0000313" key="7">
    <source>
        <dbReference type="Proteomes" id="UP000316598"/>
    </source>
</evidence>
<dbReference type="EMBL" id="SJPI01000001">
    <property type="protein sequence ID" value="TWT52996.1"/>
    <property type="molecule type" value="Genomic_DNA"/>
</dbReference>
<organism evidence="6 7">
    <name type="scientific">Rubripirellula amarantea</name>
    <dbReference type="NCBI Taxonomy" id="2527999"/>
    <lineage>
        <taxon>Bacteria</taxon>
        <taxon>Pseudomonadati</taxon>
        <taxon>Planctomycetota</taxon>
        <taxon>Planctomycetia</taxon>
        <taxon>Pirellulales</taxon>
        <taxon>Pirellulaceae</taxon>
        <taxon>Rubripirellula</taxon>
    </lineage>
</organism>
<comment type="subcellular location">
    <subcellularLocation>
        <location evidence="1">Membrane</location>
    </subcellularLocation>
</comment>
<evidence type="ECO:0000256" key="3">
    <source>
        <dbReference type="SAM" id="MobiDB-lite"/>
    </source>
</evidence>
<feature type="compositionally biased region" description="Basic and acidic residues" evidence="3">
    <location>
        <begin position="321"/>
        <end position="333"/>
    </location>
</feature>
<keyword evidence="6" id="KW-0969">Cilium</keyword>
<gene>
    <name evidence="6" type="ORF">Pla22_06240</name>
</gene>
<feature type="compositionally biased region" description="Acidic residues" evidence="3">
    <location>
        <begin position="497"/>
        <end position="506"/>
    </location>
</feature>
<dbReference type="InterPro" id="IPR043427">
    <property type="entry name" value="YscJ/FliF"/>
</dbReference>
<name>A0A5C5WQD4_9BACT</name>
<keyword evidence="4" id="KW-0812">Transmembrane</keyword>
<feature type="domain" description="Flagellar M-ring N-terminal" evidence="5">
    <location>
        <begin position="79"/>
        <end position="217"/>
    </location>
</feature>
<dbReference type="PANTHER" id="PTHR30046:SF0">
    <property type="entry name" value="FLAGELLAR M-RING PROTEIN"/>
    <property type="match status" value="1"/>
</dbReference>
<dbReference type="Gene3D" id="3.30.300.30">
    <property type="match status" value="1"/>
</dbReference>
<dbReference type="GO" id="GO:0016020">
    <property type="term" value="C:membrane"/>
    <property type="evidence" value="ECO:0007669"/>
    <property type="project" value="UniProtKB-SubCell"/>
</dbReference>
<dbReference type="Proteomes" id="UP000316598">
    <property type="component" value="Unassembled WGS sequence"/>
</dbReference>
<feature type="region of interest" description="Disordered" evidence="3">
    <location>
        <begin position="475"/>
        <end position="508"/>
    </location>
</feature>
<evidence type="ECO:0000313" key="6">
    <source>
        <dbReference type="EMBL" id="TWT52996.1"/>
    </source>
</evidence>
<proteinExistence type="predicted"/>
<dbReference type="InterPro" id="IPR006182">
    <property type="entry name" value="FliF_N_dom"/>
</dbReference>